<dbReference type="EMBL" id="PKMF04000042">
    <property type="protein sequence ID" value="KAK7855780.1"/>
    <property type="molecule type" value="Genomic_DNA"/>
</dbReference>
<comment type="caution">
    <text evidence="2">The sequence shown here is derived from an EMBL/GenBank/DDBJ whole genome shotgun (WGS) entry which is preliminary data.</text>
</comment>
<dbReference type="AlphaFoldDB" id="A0AAW0LW34"/>
<protein>
    <recommendedName>
        <fullName evidence="1">Zinc knuckle CX2CX4HX4C domain-containing protein</fullName>
    </recommendedName>
</protein>
<evidence type="ECO:0000313" key="2">
    <source>
        <dbReference type="EMBL" id="KAK7855780.1"/>
    </source>
</evidence>
<feature type="domain" description="Zinc knuckle CX2CX4HX4C" evidence="1">
    <location>
        <begin position="38"/>
        <end position="84"/>
    </location>
</feature>
<evidence type="ECO:0000313" key="3">
    <source>
        <dbReference type="Proteomes" id="UP000237347"/>
    </source>
</evidence>
<accession>A0AAW0LW34</accession>
<organism evidence="2 3">
    <name type="scientific">Quercus suber</name>
    <name type="common">Cork oak</name>
    <dbReference type="NCBI Taxonomy" id="58331"/>
    <lineage>
        <taxon>Eukaryota</taxon>
        <taxon>Viridiplantae</taxon>
        <taxon>Streptophyta</taxon>
        <taxon>Embryophyta</taxon>
        <taxon>Tracheophyta</taxon>
        <taxon>Spermatophyta</taxon>
        <taxon>Magnoliopsida</taxon>
        <taxon>eudicotyledons</taxon>
        <taxon>Gunneridae</taxon>
        <taxon>Pentapetalae</taxon>
        <taxon>rosids</taxon>
        <taxon>fabids</taxon>
        <taxon>Fagales</taxon>
        <taxon>Fagaceae</taxon>
        <taxon>Quercus</taxon>
    </lineage>
</organism>
<dbReference type="Proteomes" id="UP000237347">
    <property type="component" value="Unassembled WGS sequence"/>
</dbReference>
<sequence length="103" mass="11965">MNRENVEAIGTTLGILEQVDVSSTSECRGRYIQVRVSIDISKPLCRGRFMNVGDLDLQWISFQYERLPIYYYRCGLLNHDERDYQLLTDKTGTSHTNNQQYGP</sequence>
<keyword evidence="3" id="KW-1185">Reference proteome</keyword>
<dbReference type="InterPro" id="IPR040256">
    <property type="entry name" value="At4g02000-like"/>
</dbReference>
<dbReference type="Pfam" id="PF14392">
    <property type="entry name" value="zf-CCHC_4"/>
    <property type="match status" value="1"/>
</dbReference>
<proteinExistence type="predicted"/>
<name>A0AAW0LW34_QUESU</name>
<reference evidence="2 3" key="1">
    <citation type="journal article" date="2018" name="Sci. Data">
        <title>The draft genome sequence of cork oak.</title>
        <authorList>
            <person name="Ramos A.M."/>
            <person name="Usie A."/>
            <person name="Barbosa P."/>
            <person name="Barros P.M."/>
            <person name="Capote T."/>
            <person name="Chaves I."/>
            <person name="Simoes F."/>
            <person name="Abreu I."/>
            <person name="Carrasquinho I."/>
            <person name="Faro C."/>
            <person name="Guimaraes J.B."/>
            <person name="Mendonca D."/>
            <person name="Nobrega F."/>
            <person name="Rodrigues L."/>
            <person name="Saibo N.J.M."/>
            <person name="Varela M.C."/>
            <person name="Egas C."/>
            <person name="Matos J."/>
            <person name="Miguel C.M."/>
            <person name="Oliveira M.M."/>
            <person name="Ricardo C.P."/>
            <person name="Goncalves S."/>
        </authorList>
    </citation>
    <scope>NUCLEOTIDE SEQUENCE [LARGE SCALE GENOMIC DNA]</scope>
    <source>
        <strain evidence="3">cv. HL8</strain>
    </source>
</reference>
<dbReference type="InterPro" id="IPR025836">
    <property type="entry name" value="Zn_knuckle_CX2CX4HX4C"/>
</dbReference>
<gene>
    <name evidence="2" type="ORF">CFP56_026448</name>
</gene>
<dbReference type="PANTHER" id="PTHR31286:SF167">
    <property type="entry name" value="OS09G0268800 PROTEIN"/>
    <property type="match status" value="1"/>
</dbReference>
<dbReference type="PANTHER" id="PTHR31286">
    <property type="entry name" value="GLYCINE-RICH CELL WALL STRUCTURAL PROTEIN 1.8-LIKE"/>
    <property type="match status" value="1"/>
</dbReference>
<evidence type="ECO:0000259" key="1">
    <source>
        <dbReference type="Pfam" id="PF14392"/>
    </source>
</evidence>